<keyword evidence="1" id="KW-1133">Transmembrane helix</keyword>
<protein>
    <recommendedName>
        <fullName evidence="2">ER-bound oxygenase mpaB/mpaB'/Rubber oxygenase catalytic domain-containing protein</fullName>
    </recommendedName>
</protein>
<reference evidence="3" key="1">
    <citation type="submission" date="2022-01" db="EMBL/GenBank/DDBJ databases">
        <authorList>
            <person name="King R."/>
        </authorList>
    </citation>
    <scope>NUCLEOTIDE SEQUENCE</scope>
</reference>
<accession>A0A9P0DQH3</accession>
<keyword evidence="4" id="KW-1185">Reference proteome</keyword>
<reference evidence="3" key="2">
    <citation type="submission" date="2022-10" db="EMBL/GenBank/DDBJ databases">
        <authorList>
            <consortium name="ENA_rothamsted_submissions"/>
            <consortium name="culmorum"/>
            <person name="King R."/>
        </authorList>
    </citation>
    <scope>NUCLEOTIDE SEQUENCE</scope>
</reference>
<dbReference type="Proteomes" id="UP001153737">
    <property type="component" value="Chromosome 4"/>
</dbReference>
<feature type="domain" description="ER-bound oxygenase mpaB/mpaB'/Rubber oxygenase catalytic" evidence="2">
    <location>
        <begin position="136"/>
        <end position="263"/>
    </location>
</feature>
<evidence type="ECO:0000313" key="3">
    <source>
        <dbReference type="EMBL" id="CAH1164154.1"/>
    </source>
</evidence>
<dbReference type="PANTHER" id="PTHR37159:SF1">
    <property type="entry name" value="GH11867P"/>
    <property type="match status" value="1"/>
</dbReference>
<dbReference type="GO" id="GO:0016491">
    <property type="term" value="F:oxidoreductase activity"/>
    <property type="evidence" value="ECO:0007669"/>
    <property type="project" value="InterPro"/>
</dbReference>
<proteinExistence type="predicted"/>
<keyword evidence="1" id="KW-0812">Transmembrane</keyword>
<dbReference type="EMBL" id="OU896710">
    <property type="protein sequence ID" value="CAH1164154.1"/>
    <property type="molecule type" value="Genomic_DNA"/>
</dbReference>
<dbReference type="InterPro" id="IPR018713">
    <property type="entry name" value="MPAB/Lcp_cat_dom"/>
</dbReference>
<dbReference type="PANTHER" id="PTHR37159">
    <property type="entry name" value="GH11867P"/>
    <property type="match status" value="1"/>
</dbReference>
<evidence type="ECO:0000256" key="1">
    <source>
        <dbReference type="SAM" id="Phobius"/>
    </source>
</evidence>
<name>A0A9P0DQH3_PHACE</name>
<evidence type="ECO:0000259" key="2">
    <source>
        <dbReference type="Pfam" id="PF09995"/>
    </source>
</evidence>
<dbReference type="AlphaFoldDB" id="A0A9P0DQH3"/>
<evidence type="ECO:0000313" key="4">
    <source>
        <dbReference type="Proteomes" id="UP001153737"/>
    </source>
</evidence>
<dbReference type="OrthoDB" id="6361347at2759"/>
<keyword evidence="1" id="KW-0472">Membrane</keyword>
<sequence>MHHYITSASRTVFESEEKCFLVEKLENVTCRQKRRIPKRKKEIGCDNKTGENRDFSAEKFVEELLNEAGQHSCDETSDAFNESTDIPNFYDEKLFRKGQQFFYKYIFSLFFSNILGLLLLCGFSETLNILKMTNKSSTPMTAYKRYMATIFHMMTWYDSDFKPGSRSWLSLRKVRLLHNHSSKQSNSTLKYRINQKQMSITLFGFMGLGLIRSKMLGIHKATEEEWRGFIHLWRVIGYALGIEDRFNICRESVSETKSICNLLVERVFIPVMKKPADDFHMMTKAMLDGLWAMNPVLRHDVFVQFAQMVMDDDKDPNYKNEHLPELTEQGKKTLKLLLGITWALQYSVIRIFLNLTQVLALRIMKVFPFLALYKFGVDHSYVKI</sequence>
<gene>
    <name evidence="3" type="ORF">PHAECO_LOCUS8608</name>
</gene>
<organism evidence="3 4">
    <name type="scientific">Phaedon cochleariae</name>
    <name type="common">Mustard beetle</name>
    <dbReference type="NCBI Taxonomy" id="80249"/>
    <lineage>
        <taxon>Eukaryota</taxon>
        <taxon>Metazoa</taxon>
        <taxon>Ecdysozoa</taxon>
        <taxon>Arthropoda</taxon>
        <taxon>Hexapoda</taxon>
        <taxon>Insecta</taxon>
        <taxon>Pterygota</taxon>
        <taxon>Neoptera</taxon>
        <taxon>Endopterygota</taxon>
        <taxon>Coleoptera</taxon>
        <taxon>Polyphaga</taxon>
        <taxon>Cucujiformia</taxon>
        <taxon>Chrysomeloidea</taxon>
        <taxon>Chrysomelidae</taxon>
        <taxon>Chrysomelinae</taxon>
        <taxon>Chrysomelini</taxon>
        <taxon>Phaedon</taxon>
    </lineage>
</organism>
<feature type="transmembrane region" description="Helical" evidence="1">
    <location>
        <begin position="102"/>
        <end position="123"/>
    </location>
</feature>
<dbReference type="Pfam" id="PF09995">
    <property type="entry name" value="MPAB_Lcp_cat"/>
    <property type="match status" value="1"/>
</dbReference>